<accession>N6TCG0</accession>
<dbReference type="HOGENOM" id="CLU_1742435_0_0_1"/>
<proteinExistence type="predicted"/>
<reference evidence="1" key="1">
    <citation type="journal article" date="2013" name="Genome Biol.">
        <title>Draft genome of the mountain pine beetle, Dendroctonus ponderosae Hopkins, a major forest pest.</title>
        <authorList>
            <person name="Keeling C.I."/>
            <person name="Yuen M.M."/>
            <person name="Liao N.Y."/>
            <person name="Docking T.R."/>
            <person name="Chan S.K."/>
            <person name="Taylor G.A."/>
            <person name="Palmquist D.L."/>
            <person name="Jackman S.D."/>
            <person name="Nguyen A."/>
            <person name="Li M."/>
            <person name="Henderson H."/>
            <person name="Janes J.K."/>
            <person name="Zhao Y."/>
            <person name="Pandoh P."/>
            <person name="Moore R."/>
            <person name="Sperling F.A."/>
            <person name="Huber D.P."/>
            <person name="Birol I."/>
            <person name="Jones S.J."/>
            <person name="Bohlmann J."/>
        </authorList>
    </citation>
    <scope>NUCLEOTIDE SEQUENCE</scope>
</reference>
<sequence>MTRAAKKADPTDADFTDWLSKWWPHFEESSDLLVSPSIIGTPLTPTLLLVSEKFFELKRLKADEGFIRVQCRADGIFPKPVMTLHSQQRRIPEAIVQSKQEGHLYEISAQVTLPELEKPEEFSCKLHIPLANYTTRKTFFGSGGFRERSV</sequence>
<dbReference type="AlphaFoldDB" id="N6TCG0"/>
<name>N6TCG0_DENPD</name>
<dbReference type="InterPro" id="IPR013783">
    <property type="entry name" value="Ig-like_fold"/>
</dbReference>
<dbReference type="Gene3D" id="2.60.40.10">
    <property type="entry name" value="Immunoglobulins"/>
    <property type="match status" value="1"/>
</dbReference>
<organism evidence="1">
    <name type="scientific">Dendroctonus ponderosae</name>
    <name type="common">Mountain pine beetle</name>
    <dbReference type="NCBI Taxonomy" id="77166"/>
    <lineage>
        <taxon>Eukaryota</taxon>
        <taxon>Metazoa</taxon>
        <taxon>Ecdysozoa</taxon>
        <taxon>Arthropoda</taxon>
        <taxon>Hexapoda</taxon>
        <taxon>Insecta</taxon>
        <taxon>Pterygota</taxon>
        <taxon>Neoptera</taxon>
        <taxon>Endopterygota</taxon>
        <taxon>Coleoptera</taxon>
        <taxon>Polyphaga</taxon>
        <taxon>Cucujiformia</taxon>
        <taxon>Curculionidae</taxon>
        <taxon>Scolytinae</taxon>
        <taxon>Dendroctonus</taxon>
    </lineage>
</organism>
<protein>
    <submittedName>
        <fullName evidence="1">Uncharacterized protein</fullName>
    </submittedName>
</protein>
<gene>
    <name evidence="1" type="ORF">YQE_05664</name>
</gene>
<dbReference type="OrthoDB" id="6478865at2759"/>
<evidence type="ECO:0000313" key="1">
    <source>
        <dbReference type="EMBL" id="ENN77989.1"/>
    </source>
</evidence>
<dbReference type="EMBL" id="KB740928">
    <property type="protein sequence ID" value="ENN77989.1"/>
    <property type="molecule type" value="Genomic_DNA"/>
</dbReference>
<feature type="non-terminal residue" evidence="1">
    <location>
        <position position="1"/>
    </location>
</feature>
<dbReference type="GO" id="GO:0016020">
    <property type="term" value="C:membrane"/>
    <property type="evidence" value="ECO:0007669"/>
    <property type="project" value="UniProtKB-SubCell"/>
</dbReference>